<dbReference type="AlphaFoldDB" id="A0AAE3XRB0"/>
<evidence type="ECO:0000313" key="1">
    <source>
        <dbReference type="EMBL" id="MDR6240584.1"/>
    </source>
</evidence>
<dbReference type="EMBL" id="JAVDQD010000005">
    <property type="protein sequence ID" value="MDR6240584.1"/>
    <property type="molecule type" value="Genomic_DNA"/>
</dbReference>
<dbReference type="RefSeq" id="WP_309940628.1">
    <property type="nucleotide sequence ID" value="NZ_AP025306.1"/>
</dbReference>
<organism evidence="1 2">
    <name type="scientific">Aureibacter tunicatorum</name>
    <dbReference type="NCBI Taxonomy" id="866807"/>
    <lineage>
        <taxon>Bacteria</taxon>
        <taxon>Pseudomonadati</taxon>
        <taxon>Bacteroidota</taxon>
        <taxon>Cytophagia</taxon>
        <taxon>Cytophagales</taxon>
        <taxon>Persicobacteraceae</taxon>
        <taxon>Aureibacter</taxon>
    </lineage>
</organism>
<reference evidence="1" key="1">
    <citation type="submission" date="2023-07" db="EMBL/GenBank/DDBJ databases">
        <title>Genomic Encyclopedia of Type Strains, Phase IV (KMG-IV): sequencing the most valuable type-strain genomes for metagenomic binning, comparative biology and taxonomic classification.</title>
        <authorList>
            <person name="Goeker M."/>
        </authorList>
    </citation>
    <scope>NUCLEOTIDE SEQUENCE</scope>
    <source>
        <strain evidence="1">DSM 26174</strain>
    </source>
</reference>
<accession>A0AAE3XRB0</accession>
<gene>
    <name evidence="1" type="ORF">HNQ88_003660</name>
</gene>
<name>A0AAE3XRB0_9BACT</name>
<keyword evidence="2" id="KW-1185">Reference proteome</keyword>
<comment type="caution">
    <text evidence="1">The sequence shown here is derived from an EMBL/GenBank/DDBJ whole genome shotgun (WGS) entry which is preliminary data.</text>
</comment>
<proteinExistence type="predicted"/>
<sequence>MNPYFIKVKLNGESLIFNWISDDNDYVENENGVFLNYQKVAFEEVYDFDNVLKDLKQKRVNCPNTLNCVNLMTDMGLDTKNLIKDNTYKKLFWGCNIKAVTPKDAIYEPIWNKSEFQELIDCIEKLKSIETKKIN</sequence>
<evidence type="ECO:0000313" key="2">
    <source>
        <dbReference type="Proteomes" id="UP001185092"/>
    </source>
</evidence>
<protein>
    <submittedName>
        <fullName evidence="1">Uncharacterized protein</fullName>
    </submittedName>
</protein>
<dbReference type="Proteomes" id="UP001185092">
    <property type="component" value="Unassembled WGS sequence"/>
</dbReference>